<feature type="compositionally biased region" description="Low complexity" evidence="5">
    <location>
        <begin position="201"/>
        <end position="210"/>
    </location>
</feature>
<evidence type="ECO:0000256" key="5">
    <source>
        <dbReference type="SAM" id="MobiDB-lite"/>
    </source>
</evidence>
<dbReference type="GO" id="GO:0003677">
    <property type="term" value="F:DNA binding"/>
    <property type="evidence" value="ECO:0007669"/>
    <property type="project" value="InterPro"/>
</dbReference>
<dbReference type="Gene3D" id="1.10.1740.10">
    <property type="match status" value="1"/>
</dbReference>
<dbReference type="InterPro" id="IPR014284">
    <property type="entry name" value="RNA_pol_sigma-70_dom"/>
</dbReference>
<dbReference type="GO" id="GO:0016987">
    <property type="term" value="F:sigma factor activity"/>
    <property type="evidence" value="ECO:0007669"/>
    <property type="project" value="UniProtKB-KW"/>
</dbReference>
<keyword evidence="2" id="KW-0805">Transcription regulation</keyword>
<evidence type="ECO:0000256" key="1">
    <source>
        <dbReference type="ARBA" id="ARBA00010641"/>
    </source>
</evidence>
<name>A0A2N8P2G3_STREU</name>
<dbReference type="InterPro" id="IPR013325">
    <property type="entry name" value="RNA_pol_sigma_r2"/>
</dbReference>
<dbReference type="EMBL" id="LGUI01000001">
    <property type="protein sequence ID" value="PNE35203.1"/>
    <property type="molecule type" value="Genomic_DNA"/>
</dbReference>
<dbReference type="AlphaFoldDB" id="A0A2N8P2G3"/>
<protein>
    <submittedName>
        <fullName evidence="8">RNA polymerase</fullName>
    </submittedName>
</protein>
<dbReference type="Proteomes" id="UP000235945">
    <property type="component" value="Unassembled WGS sequence"/>
</dbReference>
<feature type="domain" description="RNA polymerase sigma factor 70 region 4 type 2" evidence="7">
    <location>
        <begin position="123"/>
        <end position="172"/>
    </location>
</feature>
<dbReference type="SUPFAM" id="SSF88659">
    <property type="entry name" value="Sigma3 and sigma4 domains of RNA polymerase sigma factors"/>
    <property type="match status" value="1"/>
</dbReference>
<evidence type="ECO:0000256" key="3">
    <source>
        <dbReference type="ARBA" id="ARBA00023082"/>
    </source>
</evidence>
<gene>
    <name evidence="8" type="ORF">AF335_02170</name>
</gene>
<feature type="domain" description="RNA polymerase sigma-70 region 2" evidence="6">
    <location>
        <begin position="20"/>
        <end position="88"/>
    </location>
</feature>
<dbReference type="PANTHER" id="PTHR43133:SF25">
    <property type="entry name" value="RNA POLYMERASE SIGMA FACTOR RFAY-RELATED"/>
    <property type="match status" value="1"/>
</dbReference>
<dbReference type="InterPro" id="IPR036388">
    <property type="entry name" value="WH-like_DNA-bd_sf"/>
</dbReference>
<evidence type="ECO:0000256" key="4">
    <source>
        <dbReference type="ARBA" id="ARBA00023163"/>
    </source>
</evidence>
<dbReference type="Gene3D" id="1.10.10.10">
    <property type="entry name" value="Winged helix-like DNA-binding domain superfamily/Winged helix DNA-binding domain"/>
    <property type="match status" value="1"/>
</dbReference>
<dbReference type="InterPro" id="IPR039425">
    <property type="entry name" value="RNA_pol_sigma-70-like"/>
</dbReference>
<comment type="similarity">
    <text evidence="1">Belongs to the sigma-70 factor family. ECF subfamily.</text>
</comment>
<evidence type="ECO:0000313" key="9">
    <source>
        <dbReference type="Proteomes" id="UP000235945"/>
    </source>
</evidence>
<dbReference type="InterPro" id="IPR013249">
    <property type="entry name" value="RNA_pol_sigma70_r4_t2"/>
</dbReference>
<dbReference type="Pfam" id="PF08281">
    <property type="entry name" value="Sigma70_r4_2"/>
    <property type="match status" value="1"/>
</dbReference>
<dbReference type="Pfam" id="PF04542">
    <property type="entry name" value="Sigma70_r2"/>
    <property type="match status" value="1"/>
</dbReference>
<dbReference type="InterPro" id="IPR013324">
    <property type="entry name" value="RNA_pol_sigma_r3/r4-like"/>
</dbReference>
<dbReference type="InterPro" id="IPR007627">
    <property type="entry name" value="RNA_pol_sigma70_r2"/>
</dbReference>
<reference evidence="9" key="1">
    <citation type="submission" date="2015-07" db="EMBL/GenBank/DDBJ databases">
        <authorList>
            <person name="Graham D.E."/>
            <person name="Giannone R.J."/>
            <person name="Gulvik C.A."/>
            <person name="Hettich R.L."/>
            <person name="Klingeman D.M."/>
            <person name="Mahan K.M."/>
            <person name="Parry R.J."/>
            <person name="Spain J.C."/>
        </authorList>
    </citation>
    <scope>NUCLEOTIDE SEQUENCE [LARGE SCALE GENOMIC DNA]</scope>
    <source>
        <strain evidence="9">ATCC 27428</strain>
    </source>
</reference>
<evidence type="ECO:0000313" key="8">
    <source>
        <dbReference type="EMBL" id="PNE35203.1"/>
    </source>
</evidence>
<feature type="region of interest" description="Disordered" evidence="5">
    <location>
        <begin position="180"/>
        <end position="222"/>
    </location>
</feature>
<dbReference type="PANTHER" id="PTHR43133">
    <property type="entry name" value="RNA POLYMERASE ECF-TYPE SIGMA FACTO"/>
    <property type="match status" value="1"/>
</dbReference>
<proteinExistence type="inferred from homology"/>
<keyword evidence="9" id="KW-1185">Reference proteome</keyword>
<dbReference type="SUPFAM" id="SSF88946">
    <property type="entry name" value="Sigma2 domain of RNA polymerase sigma factors"/>
    <property type="match status" value="1"/>
</dbReference>
<evidence type="ECO:0000256" key="2">
    <source>
        <dbReference type="ARBA" id="ARBA00023015"/>
    </source>
</evidence>
<sequence>MKHSMHDRIRRGDPGAFRELFDAHASLVYRHAARVTGDRSLAEDVVSLTFLEAWRLREKLRDEGDSPRPWLMGIAVNVLRNTARAARRHERALARVPVRDTLPDFATELVGRMADAEQLAAAKTALGKLRRSEREVVTLCVWSGLSYPEAAEALGVPVGTVRSRLSRARGRLRKLAERELRENADRAAQHAQPPRPPRIPQTPRTPRTAQISQSPQKEDGNR</sequence>
<dbReference type="CDD" id="cd06171">
    <property type="entry name" value="Sigma70_r4"/>
    <property type="match status" value="1"/>
</dbReference>
<dbReference type="NCBIfam" id="TIGR02937">
    <property type="entry name" value="sigma70-ECF"/>
    <property type="match status" value="1"/>
</dbReference>
<evidence type="ECO:0000259" key="7">
    <source>
        <dbReference type="Pfam" id="PF08281"/>
    </source>
</evidence>
<keyword evidence="4" id="KW-0804">Transcription</keyword>
<accession>A0A2N8P2G3</accession>
<dbReference type="GO" id="GO:0006352">
    <property type="term" value="P:DNA-templated transcription initiation"/>
    <property type="evidence" value="ECO:0007669"/>
    <property type="project" value="InterPro"/>
</dbReference>
<organism evidence="8 9">
    <name type="scientific">Streptomyces eurocidicus</name>
    <name type="common">Streptoverticillium eurocidicus</name>
    <dbReference type="NCBI Taxonomy" id="66423"/>
    <lineage>
        <taxon>Bacteria</taxon>
        <taxon>Bacillati</taxon>
        <taxon>Actinomycetota</taxon>
        <taxon>Actinomycetes</taxon>
        <taxon>Kitasatosporales</taxon>
        <taxon>Streptomycetaceae</taxon>
        <taxon>Streptomyces</taxon>
    </lineage>
</organism>
<keyword evidence="3" id="KW-0731">Sigma factor</keyword>
<comment type="caution">
    <text evidence="8">The sequence shown here is derived from an EMBL/GenBank/DDBJ whole genome shotgun (WGS) entry which is preliminary data.</text>
</comment>
<evidence type="ECO:0000259" key="6">
    <source>
        <dbReference type="Pfam" id="PF04542"/>
    </source>
</evidence>